<reference evidence="1 2" key="1">
    <citation type="submission" date="2019-05" db="EMBL/GenBank/DDBJ databases">
        <title>Another draft genome of Portunus trituberculatus and its Hox gene families provides insights of decapod evolution.</title>
        <authorList>
            <person name="Jeong J.-H."/>
            <person name="Song I."/>
            <person name="Kim S."/>
            <person name="Choi T."/>
            <person name="Kim D."/>
            <person name="Ryu S."/>
            <person name="Kim W."/>
        </authorList>
    </citation>
    <scope>NUCLEOTIDE SEQUENCE [LARGE SCALE GENOMIC DNA]</scope>
    <source>
        <tissue evidence="1">Muscle</tissue>
    </source>
</reference>
<dbReference type="AlphaFoldDB" id="A0A5B7JCY8"/>
<accession>A0A5B7JCY8</accession>
<name>A0A5B7JCY8_PORTR</name>
<dbReference type="EMBL" id="VSRR010090509">
    <property type="protein sequence ID" value="MPC92223.1"/>
    <property type="molecule type" value="Genomic_DNA"/>
</dbReference>
<comment type="caution">
    <text evidence="1">The sequence shown here is derived from an EMBL/GenBank/DDBJ whole genome shotgun (WGS) entry which is preliminary data.</text>
</comment>
<proteinExistence type="predicted"/>
<sequence>MRNCRPPLPLCCSSKDFFSAWRSFVRLSCLVHCSIYLPSCCVSGKERSTMFFFFCFDEF</sequence>
<organism evidence="1 2">
    <name type="scientific">Portunus trituberculatus</name>
    <name type="common">Swimming crab</name>
    <name type="synonym">Neptunus trituberculatus</name>
    <dbReference type="NCBI Taxonomy" id="210409"/>
    <lineage>
        <taxon>Eukaryota</taxon>
        <taxon>Metazoa</taxon>
        <taxon>Ecdysozoa</taxon>
        <taxon>Arthropoda</taxon>
        <taxon>Crustacea</taxon>
        <taxon>Multicrustacea</taxon>
        <taxon>Malacostraca</taxon>
        <taxon>Eumalacostraca</taxon>
        <taxon>Eucarida</taxon>
        <taxon>Decapoda</taxon>
        <taxon>Pleocyemata</taxon>
        <taxon>Brachyura</taxon>
        <taxon>Eubrachyura</taxon>
        <taxon>Portunoidea</taxon>
        <taxon>Portunidae</taxon>
        <taxon>Portuninae</taxon>
        <taxon>Portunus</taxon>
    </lineage>
</organism>
<keyword evidence="2" id="KW-1185">Reference proteome</keyword>
<evidence type="ECO:0000313" key="1">
    <source>
        <dbReference type="EMBL" id="MPC92223.1"/>
    </source>
</evidence>
<dbReference type="Proteomes" id="UP000324222">
    <property type="component" value="Unassembled WGS sequence"/>
</dbReference>
<protein>
    <submittedName>
        <fullName evidence="1">Uncharacterized protein</fullName>
    </submittedName>
</protein>
<gene>
    <name evidence="1" type="ORF">E2C01_087299</name>
</gene>
<evidence type="ECO:0000313" key="2">
    <source>
        <dbReference type="Proteomes" id="UP000324222"/>
    </source>
</evidence>